<evidence type="ECO:0000313" key="3">
    <source>
        <dbReference type="Proteomes" id="UP000615446"/>
    </source>
</evidence>
<dbReference type="OrthoDB" id="2377306at2759"/>
<organism evidence="2 3">
    <name type="scientific">Rhizophagus clarus</name>
    <dbReference type="NCBI Taxonomy" id="94130"/>
    <lineage>
        <taxon>Eukaryota</taxon>
        <taxon>Fungi</taxon>
        <taxon>Fungi incertae sedis</taxon>
        <taxon>Mucoromycota</taxon>
        <taxon>Glomeromycotina</taxon>
        <taxon>Glomeromycetes</taxon>
        <taxon>Glomerales</taxon>
        <taxon>Glomeraceae</taxon>
        <taxon>Rhizophagus</taxon>
    </lineage>
</organism>
<accession>A0A8H3LT30</accession>
<evidence type="ECO:0000313" key="2">
    <source>
        <dbReference type="EMBL" id="GES92559.1"/>
    </source>
</evidence>
<proteinExistence type="predicted"/>
<dbReference type="AlphaFoldDB" id="A0A8H3LT30"/>
<sequence length="480" mass="55663">MNSTTQEALYGLQKILEGLLDFQRTNEGNLIYNQNFDAEIIKKAILAEFEHGCQGFSPHVIILEPGDNLNSDQAILDAANMYKIDFNLLETDYLDIVADKAIFCRLMRCQAQWPQLRPLLGQWHTSKDFCLVLIVLFSSYGLLNLARRLGVRFLDKFEAAVDYRTISRAGIWKAHKIGMRIGNHTLQRDTLAAASPLFPSARKSNYSVAIAQHLSTLTKYPKLNKILKYVGAFRLPRTMDEKPICFGFDEALETFGVHFIKQNINGNIINEAKLKVNIKAAQEERDRVDLLLSEYLEDTSISQSKRAVDSRRKVLWELVDDLVVIFGMIDLLSHNIFKDLEPPEIHKEGCEKLIACYNSGLERMQMIYKQDVIKSEPRNAQGRRALGICRTKHKDYVNQKKITKQKRRHEEIQPEPQVDNGVPKKRRKILEHEEEILSRLLSYKERIPTHVYDEILQSLGSEWDKKRVYNWWNYRVNKNN</sequence>
<comment type="caution">
    <text evidence="2">The sequence shown here is derived from an EMBL/GenBank/DDBJ whole genome shotgun (WGS) entry which is preliminary data.</text>
</comment>
<reference evidence="2" key="1">
    <citation type="submission" date="2019-10" db="EMBL/GenBank/DDBJ databases">
        <title>Conservation and host-specific expression of non-tandemly repeated heterogenous ribosome RNA gene in arbuscular mycorrhizal fungi.</title>
        <authorList>
            <person name="Maeda T."/>
            <person name="Kobayashi Y."/>
            <person name="Nakagawa T."/>
            <person name="Ezawa T."/>
            <person name="Yamaguchi K."/>
            <person name="Bino T."/>
            <person name="Nishimoto Y."/>
            <person name="Shigenobu S."/>
            <person name="Kawaguchi M."/>
        </authorList>
    </citation>
    <scope>NUCLEOTIDE SEQUENCE</scope>
    <source>
        <strain evidence="2">HR1</strain>
    </source>
</reference>
<protein>
    <submittedName>
        <fullName evidence="2">Uncharacterized protein</fullName>
    </submittedName>
</protein>
<dbReference type="Proteomes" id="UP000615446">
    <property type="component" value="Unassembled WGS sequence"/>
</dbReference>
<evidence type="ECO:0000256" key="1">
    <source>
        <dbReference type="SAM" id="MobiDB-lite"/>
    </source>
</evidence>
<feature type="region of interest" description="Disordered" evidence="1">
    <location>
        <begin position="404"/>
        <end position="423"/>
    </location>
</feature>
<dbReference type="EMBL" id="BLAL01000215">
    <property type="protein sequence ID" value="GES92559.1"/>
    <property type="molecule type" value="Genomic_DNA"/>
</dbReference>
<gene>
    <name evidence="2" type="ORF">RCL2_001933200</name>
</gene>
<name>A0A8H3LT30_9GLOM</name>